<dbReference type="Proteomes" id="UP000436181">
    <property type="component" value="Unassembled WGS sequence"/>
</dbReference>
<evidence type="ECO:0000256" key="2">
    <source>
        <dbReference type="ARBA" id="ARBA00022679"/>
    </source>
</evidence>
<dbReference type="Pfam" id="PF00534">
    <property type="entry name" value="Glycos_transf_1"/>
    <property type="match status" value="1"/>
</dbReference>
<dbReference type="SUPFAM" id="SSF53756">
    <property type="entry name" value="UDP-Glycosyltransferase/glycogen phosphorylase"/>
    <property type="match status" value="1"/>
</dbReference>
<reference evidence="5 6" key="1">
    <citation type="submission" date="2019-10" db="EMBL/GenBank/DDBJ databases">
        <title>Corynebacterium sp novel species isolated from the respiratory tract of Marmot.</title>
        <authorList>
            <person name="Zhang G."/>
        </authorList>
    </citation>
    <scope>NUCLEOTIDE SEQUENCE [LARGE SCALE GENOMIC DNA]</scope>
    <source>
        <strain evidence="5 6">336</strain>
    </source>
</reference>
<accession>A0ABQ6VCJ7</accession>
<feature type="domain" description="Glycosyl transferase family 1" evidence="3">
    <location>
        <begin position="250"/>
        <end position="400"/>
    </location>
</feature>
<dbReference type="CDD" id="cd03794">
    <property type="entry name" value="GT4_WbuB-like"/>
    <property type="match status" value="1"/>
</dbReference>
<dbReference type="InterPro" id="IPR028098">
    <property type="entry name" value="Glyco_trans_4-like_N"/>
</dbReference>
<dbReference type="EMBL" id="WBZJ01000003">
    <property type="protein sequence ID" value="KAB3519962.1"/>
    <property type="molecule type" value="Genomic_DNA"/>
</dbReference>
<organism evidence="5 6">
    <name type="scientific">Corynebacterium zhongnanshanii</name>
    <dbReference type="NCBI Taxonomy" id="2768834"/>
    <lineage>
        <taxon>Bacteria</taxon>
        <taxon>Bacillati</taxon>
        <taxon>Actinomycetota</taxon>
        <taxon>Actinomycetes</taxon>
        <taxon>Mycobacteriales</taxon>
        <taxon>Corynebacteriaceae</taxon>
        <taxon>Corynebacterium</taxon>
    </lineage>
</organism>
<evidence type="ECO:0000259" key="3">
    <source>
        <dbReference type="Pfam" id="PF00534"/>
    </source>
</evidence>
<dbReference type="PANTHER" id="PTHR12526">
    <property type="entry name" value="GLYCOSYLTRANSFERASE"/>
    <property type="match status" value="1"/>
</dbReference>
<keyword evidence="6" id="KW-1185">Reference proteome</keyword>
<sequence>MKILVLSQLWYPENGVPQRRWSWLSKILTDAGGHEVVVITPPPMQEQASSFKDYARQRRRASHHNSLHGERGIGGELIIRSGYFPNGDSLTAKIAHQAAGALSTVWTVFRYRQCLRDVDLIIGTVPALPTAALAAVIARYMKVPFVIDLRDAWPDLLAYADKWNKSLGKTSLRERVLRKGPLPAVVSMTRQVLSTVLDKADGIIVTSENFRERLLDTLEDKSTPRNVLTIRNVFPPESHDTEAIAPAEKQRGLHVLYAGTLGRAQNLENALKAAALVRNAGYDIHLTFVGAGAAKKRLHEIARQEGIEAEFLRRRPADSLNDLYSWADTALVHLTDWEPLEWTVPSKTYELMEVGVHISGVVSGEGGHLIEQLGAGHVVEPENPEALAALWIRLINNPSLLTPSDKGQRWVKRLREESVPDDVLSFLNRVVA</sequence>
<dbReference type="InterPro" id="IPR001296">
    <property type="entry name" value="Glyco_trans_1"/>
</dbReference>
<comment type="caution">
    <text evidence="5">The sequence shown here is derived from an EMBL/GenBank/DDBJ whole genome shotgun (WGS) entry which is preliminary data.</text>
</comment>
<feature type="domain" description="Glycosyltransferase subfamily 4-like N-terminal" evidence="4">
    <location>
        <begin position="24"/>
        <end position="216"/>
    </location>
</feature>
<evidence type="ECO:0000313" key="6">
    <source>
        <dbReference type="Proteomes" id="UP000436181"/>
    </source>
</evidence>
<dbReference type="Gene3D" id="3.40.50.2000">
    <property type="entry name" value="Glycogen Phosphorylase B"/>
    <property type="match status" value="2"/>
</dbReference>
<dbReference type="Pfam" id="PF13579">
    <property type="entry name" value="Glyco_trans_4_4"/>
    <property type="match status" value="1"/>
</dbReference>
<proteinExistence type="predicted"/>
<keyword evidence="2" id="KW-0808">Transferase</keyword>
<evidence type="ECO:0000259" key="4">
    <source>
        <dbReference type="Pfam" id="PF13579"/>
    </source>
</evidence>
<name>A0ABQ6VCJ7_9CORY</name>
<evidence type="ECO:0000256" key="1">
    <source>
        <dbReference type="ARBA" id="ARBA00022676"/>
    </source>
</evidence>
<keyword evidence="1" id="KW-0328">Glycosyltransferase</keyword>
<gene>
    <name evidence="5" type="ORF">F8377_08645</name>
</gene>
<protein>
    <submittedName>
        <fullName evidence="5">Glycosyltransferase family 4 protein</fullName>
    </submittedName>
</protein>
<evidence type="ECO:0000313" key="5">
    <source>
        <dbReference type="EMBL" id="KAB3519962.1"/>
    </source>
</evidence>